<evidence type="ECO:0000256" key="7">
    <source>
        <dbReference type="ARBA" id="ARBA00022691"/>
    </source>
</evidence>
<proteinExistence type="inferred from homology"/>
<dbReference type="eggNOG" id="COG2020">
    <property type="taxonomic scope" value="Bacteria"/>
</dbReference>
<dbReference type="GO" id="GO:0032259">
    <property type="term" value="P:methylation"/>
    <property type="evidence" value="ECO:0007669"/>
    <property type="project" value="UniProtKB-KW"/>
</dbReference>
<keyword evidence="8 12" id="KW-0812">Transmembrane</keyword>
<dbReference type="InterPro" id="IPR054700">
    <property type="entry name" value="MddA"/>
</dbReference>
<evidence type="ECO:0000256" key="12">
    <source>
        <dbReference type="SAM" id="Phobius"/>
    </source>
</evidence>
<comment type="caution">
    <text evidence="13">The sequence shown here is derived from an EMBL/GenBank/DDBJ whole genome shotgun (WGS) entry which is preliminary data.</text>
</comment>
<name>K6X017_9ACTN</name>
<evidence type="ECO:0000256" key="2">
    <source>
        <dbReference type="ARBA" id="ARBA00004141"/>
    </source>
</evidence>
<feature type="transmembrane region" description="Helical" evidence="12">
    <location>
        <begin position="67"/>
        <end position="86"/>
    </location>
</feature>
<dbReference type="InterPro" id="IPR033580">
    <property type="entry name" value="Nurim-like"/>
</dbReference>
<feature type="transmembrane region" description="Helical" evidence="12">
    <location>
        <begin position="144"/>
        <end position="169"/>
    </location>
</feature>
<accession>K6X017</accession>
<dbReference type="NCBIfam" id="NF045656">
    <property type="entry name" value="MeththiolMtaseMddA"/>
    <property type="match status" value="1"/>
</dbReference>
<keyword evidence="9 12" id="KW-1133">Transmembrane helix</keyword>
<dbReference type="OrthoDB" id="9789029at2"/>
<dbReference type="Gene3D" id="1.20.120.1630">
    <property type="match status" value="1"/>
</dbReference>
<feature type="transmembrane region" description="Helical" evidence="12">
    <location>
        <begin position="107"/>
        <end position="124"/>
    </location>
</feature>
<dbReference type="EC" id="2.1.1.334" evidence="4"/>
<evidence type="ECO:0000313" key="13">
    <source>
        <dbReference type="EMBL" id="GAB92149.1"/>
    </source>
</evidence>
<dbReference type="PANTHER" id="PTHR31040">
    <property type="entry name" value="NURIM"/>
    <property type="match status" value="1"/>
</dbReference>
<keyword evidence="5" id="KW-0489">Methyltransferase</keyword>
<gene>
    <name evidence="13" type="ORF">GORHZ_164_00430</name>
</gene>
<comment type="catalytic activity">
    <reaction evidence="11">
        <text>methanethiol + S-adenosyl-L-methionine = dimethyl sulfide + S-adenosyl-L-homocysteine + H(+)</text>
        <dbReference type="Rhea" id="RHEA:50428"/>
        <dbReference type="ChEBI" id="CHEBI:15378"/>
        <dbReference type="ChEBI" id="CHEBI:16007"/>
        <dbReference type="ChEBI" id="CHEBI:17437"/>
        <dbReference type="ChEBI" id="CHEBI:57856"/>
        <dbReference type="ChEBI" id="CHEBI:59789"/>
        <dbReference type="EC" id="2.1.1.334"/>
    </reaction>
</comment>
<evidence type="ECO:0000313" key="14">
    <source>
        <dbReference type="Proteomes" id="UP000008363"/>
    </source>
</evidence>
<evidence type="ECO:0000256" key="6">
    <source>
        <dbReference type="ARBA" id="ARBA00022679"/>
    </source>
</evidence>
<evidence type="ECO:0000256" key="3">
    <source>
        <dbReference type="ARBA" id="ARBA00010631"/>
    </source>
</evidence>
<dbReference type="Proteomes" id="UP000008363">
    <property type="component" value="Unassembled WGS sequence"/>
</dbReference>
<protein>
    <recommendedName>
        <fullName evidence="4">methanethiol S-methyltransferase</fullName>
        <ecNumber evidence="4">2.1.1.334</ecNumber>
    </recommendedName>
</protein>
<evidence type="ECO:0000256" key="8">
    <source>
        <dbReference type="ARBA" id="ARBA00022692"/>
    </source>
</evidence>
<evidence type="ECO:0000256" key="11">
    <source>
        <dbReference type="ARBA" id="ARBA00048134"/>
    </source>
</evidence>
<dbReference type="GO" id="GO:0008168">
    <property type="term" value="F:methyltransferase activity"/>
    <property type="evidence" value="ECO:0007669"/>
    <property type="project" value="UniProtKB-KW"/>
</dbReference>
<reference evidence="13 14" key="1">
    <citation type="submission" date="2012-08" db="EMBL/GenBank/DDBJ databases">
        <title>Whole genome shotgun sequence of Gordonia rhizosphera NBRC 16068.</title>
        <authorList>
            <person name="Takarada H."/>
            <person name="Isaki S."/>
            <person name="Hosoyama A."/>
            <person name="Tsuchikane K."/>
            <person name="Katsumata H."/>
            <person name="Baba S."/>
            <person name="Ohji S."/>
            <person name="Yamazaki S."/>
            <person name="Fujita N."/>
        </authorList>
    </citation>
    <scope>NUCLEOTIDE SEQUENCE [LARGE SCALE GENOMIC DNA]</scope>
    <source>
        <strain evidence="13 14">NBRC 16068</strain>
    </source>
</reference>
<feature type="transmembrane region" description="Helical" evidence="12">
    <location>
        <begin position="12"/>
        <end position="38"/>
    </location>
</feature>
<evidence type="ECO:0000256" key="5">
    <source>
        <dbReference type="ARBA" id="ARBA00022603"/>
    </source>
</evidence>
<dbReference type="GO" id="GO:0016020">
    <property type="term" value="C:membrane"/>
    <property type="evidence" value="ECO:0007669"/>
    <property type="project" value="UniProtKB-SubCell"/>
</dbReference>
<organism evidence="13 14">
    <name type="scientific">Gordonia rhizosphera NBRC 16068</name>
    <dbReference type="NCBI Taxonomy" id="1108045"/>
    <lineage>
        <taxon>Bacteria</taxon>
        <taxon>Bacillati</taxon>
        <taxon>Actinomycetota</taxon>
        <taxon>Actinomycetes</taxon>
        <taxon>Mycobacteriales</taxon>
        <taxon>Gordoniaceae</taxon>
        <taxon>Gordonia</taxon>
    </lineage>
</organism>
<evidence type="ECO:0000256" key="10">
    <source>
        <dbReference type="ARBA" id="ARBA00023136"/>
    </source>
</evidence>
<keyword evidence="6" id="KW-0808">Transferase</keyword>
<evidence type="ECO:0000256" key="1">
    <source>
        <dbReference type="ARBA" id="ARBA00002096"/>
    </source>
</evidence>
<dbReference type="RefSeq" id="WP_006336261.1">
    <property type="nucleotide sequence ID" value="NZ_BAHC01000164.1"/>
</dbReference>
<dbReference type="PANTHER" id="PTHR31040:SF1">
    <property type="entry name" value="NURIM"/>
    <property type="match status" value="1"/>
</dbReference>
<comment type="function">
    <text evidence="1">Catalyzes the methylation of methanethiol (MeSH) to yield dimethylsulphide (DMS).</text>
</comment>
<dbReference type="STRING" id="1108045.GORHZ_164_00430"/>
<comment type="subcellular location">
    <subcellularLocation>
        <location evidence="2">Membrane</location>
        <topology evidence="2">Multi-pass membrane protein</topology>
    </subcellularLocation>
</comment>
<evidence type="ECO:0000256" key="4">
    <source>
        <dbReference type="ARBA" id="ARBA00012149"/>
    </source>
</evidence>
<dbReference type="AlphaFoldDB" id="K6X017"/>
<keyword evidence="10 12" id="KW-0472">Membrane</keyword>
<sequence>MTTIERTAHTPTIGRVAGVVYGTAAYLLFLIVFLWAIAFVENATIVLGGTDIVPNTIDSGGPTSSTAIALLVNLALLTAFATQHSVMARAGFKRWWTRFVPAPIERSTYVFAATTCLAALMWWWHPITATVWDVSGTVTRDLLIGVSLAGWLFVLASTFLINHFDLFGLRQVVANARGVTLPPYRFVVPLWYGFVRHPIYLGFLVAFWVAPTMTVGHLVFASATTGFVLLGIQLEERDLVRSFGADYVAYRRRAPMLIPGVRRRA</sequence>
<dbReference type="EMBL" id="BAHC01000164">
    <property type="protein sequence ID" value="GAB92149.1"/>
    <property type="molecule type" value="Genomic_DNA"/>
</dbReference>
<comment type="similarity">
    <text evidence="3">Belongs to the nurim family.</text>
</comment>
<keyword evidence="7" id="KW-0949">S-adenosyl-L-methionine</keyword>
<keyword evidence="14" id="KW-1185">Reference proteome</keyword>
<evidence type="ECO:0000256" key="9">
    <source>
        <dbReference type="ARBA" id="ARBA00022989"/>
    </source>
</evidence>